<protein>
    <submittedName>
        <fullName evidence="2">Cell division protein Fic</fullName>
    </submittedName>
</protein>
<evidence type="ECO:0000259" key="1">
    <source>
        <dbReference type="PROSITE" id="PS51459"/>
    </source>
</evidence>
<name>A0ABQ5UWB4_9PROT</name>
<dbReference type="Gene3D" id="1.10.10.10">
    <property type="entry name" value="Winged helix-like DNA-binding domain superfamily/Winged helix DNA-binding domain"/>
    <property type="match status" value="1"/>
</dbReference>
<keyword evidence="2" id="KW-0131">Cell cycle</keyword>
<dbReference type="PANTHER" id="PTHR13504:SF38">
    <property type="entry name" value="FIDO DOMAIN-CONTAINING PROTEIN"/>
    <property type="match status" value="1"/>
</dbReference>
<dbReference type="InterPro" id="IPR010382">
    <property type="entry name" value="DUF977"/>
</dbReference>
<evidence type="ECO:0000313" key="2">
    <source>
        <dbReference type="EMBL" id="GLQ19471.1"/>
    </source>
</evidence>
<dbReference type="InterPro" id="IPR036390">
    <property type="entry name" value="WH_DNA-bd_sf"/>
</dbReference>
<dbReference type="GO" id="GO:0051301">
    <property type="term" value="P:cell division"/>
    <property type="evidence" value="ECO:0007669"/>
    <property type="project" value="UniProtKB-KW"/>
</dbReference>
<comment type="caution">
    <text evidence="2">The sequence shown here is derived from an EMBL/GenBank/DDBJ whole genome shotgun (WGS) entry which is preliminary data.</text>
</comment>
<dbReference type="InterPro" id="IPR036597">
    <property type="entry name" value="Fido-like_dom_sf"/>
</dbReference>
<dbReference type="RefSeq" id="WP_284369220.1">
    <property type="nucleotide sequence ID" value="NZ_BSNJ01000001.1"/>
</dbReference>
<dbReference type="SUPFAM" id="SSF46785">
    <property type="entry name" value="Winged helix' DNA-binding domain"/>
    <property type="match status" value="1"/>
</dbReference>
<sequence length="356" mass="40517">MDYTRLDIRLGQDLVKLVAGVDEFKGRWDALKTLAPDRLQSLRKVATIESIGSSTRIEGAKLTDAQVETLLTNLKTQSFQTRDEQEVAGYAEAMDLVFQAWDDMAVTENHIRQLHKTLLRHSTKDERHRGGYKTLDNHVVAFGPDGEELGVVFATASPFDTPREMEALVAWTQKAIREEALHPLLIIAVFIVQFLAIHPFQDGNGRLSRVLTTLMLLRAGYAYVPYASLESVVEENKGQYYNALRRTQKTLAEEPDWEPWIGFFLRALKKQASVLAARVADEDMREKSQQRLHPLSQQILELFHDANRLTLSQVVKLTNANRNTVKVRMRELVASGHISQHGKARATWYELERART</sequence>
<keyword evidence="2" id="KW-0132">Cell division</keyword>
<dbReference type="Pfam" id="PF06163">
    <property type="entry name" value="DUF977"/>
    <property type="match status" value="1"/>
</dbReference>
<dbReference type="PROSITE" id="PS51459">
    <property type="entry name" value="FIDO"/>
    <property type="match status" value="1"/>
</dbReference>
<dbReference type="PANTHER" id="PTHR13504">
    <property type="entry name" value="FIDO DOMAIN-CONTAINING PROTEIN DDB_G0283145"/>
    <property type="match status" value="1"/>
</dbReference>
<proteinExistence type="predicted"/>
<dbReference type="Proteomes" id="UP001161390">
    <property type="component" value="Unassembled WGS sequence"/>
</dbReference>
<dbReference type="InterPro" id="IPR003812">
    <property type="entry name" value="Fido"/>
</dbReference>
<feature type="domain" description="Fido" evidence="1">
    <location>
        <begin position="106"/>
        <end position="266"/>
    </location>
</feature>
<dbReference type="Gene3D" id="1.10.3290.10">
    <property type="entry name" value="Fido-like domain"/>
    <property type="match status" value="1"/>
</dbReference>
<organism evidence="2 3">
    <name type="scientific">Algimonas porphyrae</name>
    <dbReference type="NCBI Taxonomy" id="1128113"/>
    <lineage>
        <taxon>Bacteria</taxon>
        <taxon>Pseudomonadati</taxon>
        <taxon>Pseudomonadota</taxon>
        <taxon>Alphaproteobacteria</taxon>
        <taxon>Maricaulales</taxon>
        <taxon>Robiginitomaculaceae</taxon>
        <taxon>Algimonas</taxon>
    </lineage>
</organism>
<reference evidence="2" key="1">
    <citation type="journal article" date="2014" name="Int. J. Syst. Evol. Microbiol.">
        <title>Complete genome of a new Firmicutes species belonging to the dominant human colonic microbiota ('Ruminococcus bicirculans') reveals two chromosomes and a selective capacity to utilize plant glucans.</title>
        <authorList>
            <consortium name="NISC Comparative Sequencing Program"/>
            <person name="Wegmann U."/>
            <person name="Louis P."/>
            <person name="Goesmann A."/>
            <person name="Henrissat B."/>
            <person name="Duncan S.H."/>
            <person name="Flint H.J."/>
        </authorList>
    </citation>
    <scope>NUCLEOTIDE SEQUENCE</scope>
    <source>
        <strain evidence="2">NBRC 108216</strain>
    </source>
</reference>
<evidence type="ECO:0000313" key="3">
    <source>
        <dbReference type="Proteomes" id="UP001161390"/>
    </source>
</evidence>
<dbReference type="InterPro" id="IPR040198">
    <property type="entry name" value="Fido_containing"/>
</dbReference>
<dbReference type="SUPFAM" id="SSF140931">
    <property type="entry name" value="Fic-like"/>
    <property type="match status" value="1"/>
</dbReference>
<gene>
    <name evidence="2" type="ORF">GCM10007854_04260</name>
</gene>
<dbReference type="InterPro" id="IPR036388">
    <property type="entry name" value="WH-like_DNA-bd_sf"/>
</dbReference>
<dbReference type="Pfam" id="PF02661">
    <property type="entry name" value="Fic"/>
    <property type="match status" value="1"/>
</dbReference>
<keyword evidence="3" id="KW-1185">Reference proteome</keyword>
<accession>A0ABQ5UWB4</accession>
<reference evidence="2" key="2">
    <citation type="submission" date="2023-01" db="EMBL/GenBank/DDBJ databases">
        <title>Draft genome sequence of Algimonas porphyrae strain NBRC 108216.</title>
        <authorList>
            <person name="Sun Q."/>
            <person name="Mori K."/>
        </authorList>
    </citation>
    <scope>NUCLEOTIDE SEQUENCE</scope>
    <source>
        <strain evidence="2">NBRC 108216</strain>
    </source>
</reference>
<dbReference type="EMBL" id="BSNJ01000001">
    <property type="protein sequence ID" value="GLQ19471.1"/>
    <property type="molecule type" value="Genomic_DNA"/>
</dbReference>